<proteinExistence type="predicted"/>
<dbReference type="InterPro" id="IPR012341">
    <property type="entry name" value="6hp_glycosidase-like_sf"/>
</dbReference>
<dbReference type="SUPFAM" id="SSF48208">
    <property type="entry name" value="Six-hairpin glycosidases"/>
    <property type="match status" value="1"/>
</dbReference>
<dbReference type="AlphaFoldDB" id="A0A9P5AW86"/>
<evidence type="ECO:0000313" key="3">
    <source>
        <dbReference type="Proteomes" id="UP000737391"/>
    </source>
</evidence>
<evidence type="ECO:0000313" key="2">
    <source>
        <dbReference type="EMBL" id="KAF4473259.1"/>
    </source>
</evidence>
<name>A0A9P5AW86_9HYPO</name>
<keyword evidence="3" id="KW-1185">Reference proteome</keyword>
<dbReference type="Proteomes" id="UP000737391">
    <property type="component" value="Unassembled WGS sequence"/>
</dbReference>
<reference evidence="2" key="1">
    <citation type="submission" date="2020-01" db="EMBL/GenBank/DDBJ databases">
        <title>Identification and distribution of gene clusters putatively required for synthesis of sphingolipid metabolism inhibitors in phylogenetically diverse species of the filamentous fungus Fusarium.</title>
        <authorList>
            <person name="Kim H.-S."/>
            <person name="Busman M."/>
            <person name="Brown D.W."/>
            <person name="Divon H."/>
            <person name="Uhlig S."/>
            <person name="Proctor R.H."/>
        </authorList>
    </citation>
    <scope>NUCLEOTIDE SEQUENCE</scope>
    <source>
        <strain evidence="2">NRRL 31653</strain>
    </source>
</reference>
<feature type="domain" description="Mannosylglycerate hydrolase MGH1-like glycoside hydrolase" evidence="1">
    <location>
        <begin position="62"/>
        <end position="149"/>
    </location>
</feature>
<dbReference type="EMBL" id="LUFC02001825">
    <property type="protein sequence ID" value="KAF4473259.1"/>
    <property type="molecule type" value="Genomic_DNA"/>
</dbReference>
<feature type="domain" description="Mannosylglycerate hydrolase MGH1-like glycoside hydrolase" evidence="1">
    <location>
        <begin position="155"/>
        <end position="216"/>
    </location>
</feature>
<dbReference type="GO" id="GO:0003824">
    <property type="term" value="F:catalytic activity"/>
    <property type="evidence" value="ECO:0007669"/>
    <property type="project" value="UniProtKB-ARBA"/>
</dbReference>
<comment type="caution">
    <text evidence="2">The sequence shown here is derived from an EMBL/GenBank/DDBJ whole genome shotgun (WGS) entry which is preliminary data.</text>
</comment>
<gene>
    <name evidence="2" type="ORF">FAGAP_13311</name>
</gene>
<dbReference type="InterPro" id="IPR054491">
    <property type="entry name" value="MGH1-like_GH"/>
</dbReference>
<dbReference type="Pfam" id="PF22422">
    <property type="entry name" value="MGH1-like_GH"/>
    <property type="match status" value="2"/>
</dbReference>
<organism evidence="2 3">
    <name type="scientific">Fusarium agapanthi</name>
    <dbReference type="NCBI Taxonomy" id="1803897"/>
    <lineage>
        <taxon>Eukaryota</taxon>
        <taxon>Fungi</taxon>
        <taxon>Dikarya</taxon>
        <taxon>Ascomycota</taxon>
        <taxon>Pezizomycotina</taxon>
        <taxon>Sordariomycetes</taxon>
        <taxon>Hypocreomycetidae</taxon>
        <taxon>Hypocreales</taxon>
        <taxon>Nectriaceae</taxon>
        <taxon>Fusarium</taxon>
        <taxon>Fusarium fujikuroi species complex</taxon>
    </lineage>
</organism>
<dbReference type="GO" id="GO:0005975">
    <property type="term" value="P:carbohydrate metabolic process"/>
    <property type="evidence" value="ECO:0007669"/>
    <property type="project" value="InterPro"/>
</dbReference>
<sequence length="216" mass="24383">MTSSTGGTAILDPYLLLRGLEDQPWFEKNIPLLEIPDKQIQEYGYVASEFLNPVSYGAPYGGIVAAAGHHITEGRWIRDTRYGQDIAKHWLDGPGQFPKPMRNDVNKDTCDWAHEYSFWAATALWKQYLVTGDGDFVVDQVANLVPVWDATEYTAASYESSDPYHGVTGFWPTINSYQYGDAIAIAKIAALGRDSDFENEYRRWTEGLRVAVQQYL</sequence>
<protein>
    <submittedName>
        <fullName evidence="2">Coagulation factor 5 8 type domain containing protein</fullName>
    </submittedName>
</protein>
<dbReference type="Gene3D" id="1.50.10.10">
    <property type="match status" value="1"/>
</dbReference>
<accession>A0A9P5AW86</accession>
<evidence type="ECO:0000259" key="1">
    <source>
        <dbReference type="Pfam" id="PF22422"/>
    </source>
</evidence>
<dbReference type="InterPro" id="IPR008928">
    <property type="entry name" value="6-hairpin_glycosidase_sf"/>
</dbReference>
<dbReference type="OrthoDB" id="5382128at2759"/>